<dbReference type="AlphaFoldDB" id="C4IFD3"/>
<gene>
    <name evidence="1" type="ORF">CLP_1637</name>
</gene>
<comment type="caution">
    <text evidence="1">The sequence shown here is derived from an EMBL/GenBank/DDBJ whole genome shotgun (WGS) entry which is preliminary data.</text>
</comment>
<name>C4IFD3_CLOBU</name>
<organism evidence="1 2">
    <name type="scientific">Clostridium butyricum E4 str. BoNT E BL5262</name>
    <dbReference type="NCBI Taxonomy" id="632245"/>
    <lineage>
        <taxon>Bacteria</taxon>
        <taxon>Bacillati</taxon>
        <taxon>Bacillota</taxon>
        <taxon>Clostridia</taxon>
        <taxon>Eubacteriales</taxon>
        <taxon>Clostridiaceae</taxon>
        <taxon>Clostridium</taxon>
    </lineage>
</organism>
<evidence type="ECO:0000313" key="1">
    <source>
        <dbReference type="EMBL" id="EEP55020.1"/>
    </source>
</evidence>
<sequence length="61" mass="7480">MECRKEECSNYYSCQYLYDRFHVVACSPNKKLRDKQINEVHQKELENRKRLLEEISNARRS</sequence>
<dbReference type="RefSeq" id="WP_003415612.1">
    <property type="nucleotide sequence ID" value="NZ_ACOM01000005.1"/>
</dbReference>
<dbReference type="Proteomes" id="UP000003081">
    <property type="component" value="Unassembled WGS sequence"/>
</dbReference>
<accession>C4IFD3</accession>
<protein>
    <submittedName>
        <fullName evidence="1">Uncharacterized protein</fullName>
    </submittedName>
</protein>
<dbReference type="EMBL" id="ACOM01000005">
    <property type="protein sequence ID" value="EEP55020.1"/>
    <property type="molecule type" value="Genomic_DNA"/>
</dbReference>
<dbReference type="HOGENOM" id="CLU_2914251_0_0_9"/>
<reference evidence="1 2" key="1">
    <citation type="submission" date="2009-08" db="EMBL/GenBank/DDBJ databases">
        <authorList>
            <person name="Shrivastava S."/>
            <person name="Brinkac L.B."/>
            <person name="Brown J.L."/>
            <person name="Bruce D.B."/>
            <person name="Detter C."/>
            <person name="Green L.D."/>
            <person name="Munk C.A."/>
            <person name="Rogers Y.C."/>
            <person name="Tapia R."/>
            <person name="Sims D.R."/>
            <person name="Smith L.A."/>
            <person name="Smith T.J."/>
            <person name="Sutton G."/>
            <person name="Brettin T."/>
        </authorList>
    </citation>
    <scope>NUCLEOTIDE SEQUENCE [LARGE SCALE GENOMIC DNA]</scope>
    <source>
        <strain evidence="2">E4 str. BoNT E BL5262</strain>
    </source>
</reference>
<proteinExistence type="predicted"/>
<keyword evidence="2" id="KW-1185">Reference proteome</keyword>
<evidence type="ECO:0000313" key="2">
    <source>
        <dbReference type="Proteomes" id="UP000003081"/>
    </source>
</evidence>